<evidence type="ECO:0000313" key="3">
    <source>
        <dbReference type="Proteomes" id="UP000054279"/>
    </source>
</evidence>
<dbReference type="EMBL" id="KN837191">
    <property type="protein sequence ID" value="KIJ35158.1"/>
    <property type="molecule type" value="Genomic_DNA"/>
</dbReference>
<accession>A0A0C9TXG3</accession>
<protein>
    <submittedName>
        <fullName evidence="1">Unplaced genomic scaffold SPHSTscaffold_117, whole genome shotgun sequence</fullName>
    </submittedName>
</protein>
<sequence>MSIFKLPLELLQNSILDHKTVRSALGDTAIWQHLIRYPHLSRRIRSLTVAGELSDQDAGNIVIVPRRVRPNIRAQGSDLVGIGAELDFEYDMVLLGAMKTMINLRHFEWDAATRLRKGQNPSLSVCTYSI</sequence>
<name>A0A0C9TXG3_SPHS4</name>
<dbReference type="Proteomes" id="UP000054279">
    <property type="component" value="Unassembled WGS sequence"/>
</dbReference>
<reference evidence="2 3" key="1">
    <citation type="submission" date="2014-06" db="EMBL/GenBank/DDBJ databases">
        <title>Evolutionary Origins and Diversification of the Mycorrhizal Mutualists.</title>
        <authorList>
            <consortium name="DOE Joint Genome Institute"/>
            <consortium name="Mycorrhizal Genomics Consortium"/>
            <person name="Kohler A."/>
            <person name="Kuo A."/>
            <person name="Nagy L.G."/>
            <person name="Floudas D."/>
            <person name="Copeland A."/>
            <person name="Barry K.W."/>
            <person name="Cichocki N."/>
            <person name="Veneault-Fourrey C."/>
            <person name="LaButti K."/>
            <person name="Lindquist E.A."/>
            <person name="Lipzen A."/>
            <person name="Lundell T."/>
            <person name="Morin E."/>
            <person name="Murat C."/>
            <person name="Riley R."/>
            <person name="Ohm R."/>
            <person name="Sun H."/>
            <person name="Tunlid A."/>
            <person name="Henrissat B."/>
            <person name="Grigoriev I.V."/>
            <person name="Hibbett D.S."/>
            <person name="Martin F."/>
        </authorList>
    </citation>
    <scope>NUCLEOTIDE SEQUENCE [LARGE SCALE GENOMIC DNA]</scope>
    <source>
        <strain evidence="2 3">SS14</strain>
    </source>
</reference>
<dbReference type="AlphaFoldDB" id="A0A0C9TXG3"/>
<proteinExistence type="predicted"/>
<keyword evidence="3" id="KW-1185">Reference proteome</keyword>
<evidence type="ECO:0000313" key="1">
    <source>
        <dbReference type="EMBL" id="KIJ35092.1"/>
    </source>
</evidence>
<evidence type="ECO:0000313" key="2">
    <source>
        <dbReference type="EMBL" id="KIJ35158.1"/>
    </source>
</evidence>
<gene>
    <name evidence="2" type="ORF">M422DRAFT_262537</name>
    <name evidence="1" type="ORF">M422DRAFT_262651</name>
</gene>
<dbReference type="EMBL" id="KN837192">
    <property type="protein sequence ID" value="KIJ35092.1"/>
    <property type="molecule type" value="Genomic_DNA"/>
</dbReference>
<organism evidence="2 3">
    <name type="scientific">Sphaerobolus stellatus (strain SS14)</name>
    <dbReference type="NCBI Taxonomy" id="990650"/>
    <lineage>
        <taxon>Eukaryota</taxon>
        <taxon>Fungi</taxon>
        <taxon>Dikarya</taxon>
        <taxon>Basidiomycota</taxon>
        <taxon>Agaricomycotina</taxon>
        <taxon>Agaricomycetes</taxon>
        <taxon>Phallomycetidae</taxon>
        <taxon>Geastrales</taxon>
        <taxon>Sphaerobolaceae</taxon>
        <taxon>Sphaerobolus</taxon>
    </lineage>
</organism>
<dbReference type="HOGENOM" id="CLU_115061_0_0_1"/>